<keyword evidence="4 5" id="KW-0472">Membrane</keyword>
<dbReference type="PANTHER" id="PTHR43471">
    <property type="entry name" value="ABC TRANSPORTER PERMEASE"/>
    <property type="match status" value="1"/>
</dbReference>
<keyword evidence="8" id="KW-1185">Reference proteome</keyword>
<gene>
    <name evidence="7" type="ORF">SAMN04489758_10523</name>
</gene>
<feature type="transmembrane region" description="Helical" evidence="5">
    <location>
        <begin position="306"/>
        <end position="325"/>
    </location>
</feature>
<dbReference type="OrthoDB" id="5486437at2"/>
<keyword evidence="3 5" id="KW-1133">Transmembrane helix</keyword>
<comment type="subcellular location">
    <subcellularLocation>
        <location evidence="1">Membrane</location>
        <topology evidence="1">Multi-pass membrane protein</topology>
    </subcellularLocation>
</comment>
<evidence type="ECO:0000256" key="3">
    <source>
        <dbReference type="ARBA" id="ARBA00022989"/>
    </source>
</evidence>
<dbReference type="EMBL" id="FOIN01000005">
    <property type="protein sequence ID" value="SET27460.1"/>
    <property type="molecule type" value="Genomic_DNA"/>
</dbReference>
<organism evidence="7 8">
    <name type="scientific">Thomasclavelia cocleata</name>
    <dbReference type="NCBI Taxonomy" id="69824"/>
    <lineage>
        <taxon>Bacteria</taxon>
        <taxon>Bacillati</taxon>
        <taxon>Bacillota</taxon>
        <taxon>Erysipelotrichia</taxon>
        <taxon>Erysipelotrichales</taxon>
        <taxon>Coprobacillaceae</taxon>
        <taxon>Thomasclavelia</taxon>
    </lineage>
</organism>
<evidence type="ECO:0000256" key="1">
    <source>
        <dbReference type="ARBA" id="ARBA00004141"/>
    </source>
</evidence>
<feature type="transmembrane region" description="Helical" evidence="5">
    <location>
        <begin position="232"/>
        <end position="254"/>
    </location>
</feature>
<dbReference type="Proteomes" id="UP000198558">
    <property type="component" value="Unassembled WGS sequence"/>
</dbReference>
<feature type="transmembrane region" description="Helical" evidence="5">
    <location>
        <begin position="21"/>
        <end position="41"/>
    </location>
</feature>
<feature type="transmembrane region" description="Helical" evidence="5">
    <location>
        <begin position="331"/>
        <end position="350"/>
    </location>
</feature>
<evidence type="ECO:0000313" key="7">
    <source>
        <dbReference type="EMBL" id="SET27460.1"/>
    </source>
</evidence>
<sequence length="390" mass="43255">MNNIMTIVKKEFKDILRDRKTLLMTFVIPIVVMPLVFTFIFSSVGDMAAPSEDNKYKIVLETNNPEIKAVFEEGGIYELVNSKDPINEAYDGKITAYIIAKDINESLAKSTIPEVDLYYDTTSQRALTAISTVQTMFSNYQNSYLASYLEANNLSSKILQPFTYNEHAKDEEADSMSLMMLGMLIPMMIIGYSGSGIVPIATDLGAGEKERGTLEPLLSTSISRSSILIGKLIVTATFGSITSILSAVGLLLAFKFGMSDTMAISIDLSIQSMLLIVLLAVLYVIFISAVMLLVSTYARSLKEANTYLTPVTLIPVLLSVITMYMEPSSVSMAMMNIPILNVVIVIKEIIFNQLNYTHLYMTIGWSVIYVIISMIGAKMMYEKEEVIFRA</sequence>
<accession>A0A1I0D5I0</accession>
<dbReference type="GO" id="GO:0140359">
    <property type="term" value="F:ABC-type transporter activity"/>
    <property type="evidence" value="ECO:0007669"/>
    <property type="project" value="InterPro"/>
</dbReference>
<evidence type="ECO:0000313" key="8">
    <source>
        <dbReference type="Proteomes" id="UP000198558"/>
    </source>
</evidence>
<feature type="transmembrane region" description="Helical" evidence="5">
    <location>
        <begin position="178"/>
        <end position="201"/>
    </location>
</feature>
<feature type="transmembrane region" description="Helical" evidence="5">
    <location>
        <begin position="362"/>
        <end position="381"/>
    </location>
</feature>
<evidence type="ECO:0000256" key="2">
    <source>
        <dbReference type="ARBA" id="ARBA00022692"/>
    </source>
</evidence>
<dbReference type="InterPro" id="IPR013525">
    <property type="entry name" value="ABC2_TM"/>
</dbReference>
<evidence type="ECO:0000259" key="6">
    <source>
        <dbReference type="Pfam" id="PF12698"/>
    </source>
</evidence>
<evidence type="ECO:0000256" key="4">
    <source>
        <dbReference type="ARBA" id="ARBA00023136"/>
    </source>
</evidence>
<protein>
    <submittedName>
        <fullName evidence="7">Sodium transport system permease protein</fullName>
    </submittedName>
</protein>
<dbReference type="GeneID" id="78287751"/>
<name>A0A1I0D5I0_9FIRM</name>
<dbReference type="Pfam" id="PF12698">
    <property type="entry name" value="ABC2_membrane_3"/>
    <property type="match status" value="1"/>
</dbReference>
<dbReference type="AlphaFoldDB" id="A0A1I0D5I0"/>
<dbReference type="RefSeq" id="WP_092352579.1">
    <property type="nucleotide sequence ID" value="NZ_FOIN01000005.1"/>
</dbReference>
<dbReference type="PANTHER" id="PTHR43471:SF3">
    <property type="entry name" value="ABC TRANSPORTER PERMEASE PROTEIN NATB"/>
    <property type="match status" value="1"/>
</dbReference>
<feature type="transmembrane region" description="Helical" evidence="5">
    <location>
        <begin position="274"/>
        <end position="294"/>
    </location>
</feature>
<keyword evidence="2 5" id="KW-0812">Transmembrane</keyword>
<reference evidence="8" key="1">
    <citation type="submission" date="2016-10" db="EMBL/GenBank/DDBJ databases">
        <authorList>
            <person name="Varghese N."/>
            <person name="Submissions S."/>
        </authorList>
    </citation>
    <scope>NUCLEOTIDE SEQUENCE [LARGE SCALE GENOMIC DNA]</scope>
    <source>
        <strain evidence="8">DSM 1551</strain>
    </source>
</reference>
<feature type="domain" description="ABC-2 type transporter transmembrane" evidence="6">
    <location>
        <begin position="20"/>
        <end position="374"/>
    </location>
</feature>
<dbReference type="GO" id="GO:0016020">
    <property type="term" value="C:membrane"/>
    <property type="evidence" value="ECO:0007669"/>
    <property type="project" value="UniProtKB-SubCell"/>
</dbReference>
<proteinExistence type="predicted"/>
<evidence type="ECO:0000256" key="5">
    <source>
        <dbReference type="SAM" id="Phobius"/>
    </source>
</evidence>